<dbReference type="GO" id="GO:0005524">
    <property type="term" value="F:ATP binding"/>
    <property type="evidence" value="ECO:0007669"/>
    <property type="project" value="UniProtKB-UniRule"/>
</dbReference>
<feature type="binding site" evidence="8">
    <location>
        <position position="32"/>
    </location>
    <ligand>
        <name>L-glutamine</name>
        <dbReference type="ChEBI" id="CHEBI:58359"/>
    </ligand>
</feature>
<gene>
    <name evidence="8" type="primary">carA</name>
    <name evidence="10" type="ORF">GCM10007981_09580</name>
</gene>
<comment type="subunit">
    <text evidence="8">Composed of two chains; the small (or glutamine) chain promotes the hydrolysis of glutamine to ammonia, which is used by the large (or ammonia) chain to synthesize carbamoyl phosphate. Tetramer of heterodimers (alpha,beta)4.</text>
</comment>
<dbReference type="GO" id="GO:0004088">
    <property type="term" value="F:carbamoyl-phosphate synthase (glutamine-hydrolyzing) activity"/>
    <property type="evidence" value="ECO:0007669"/>
    <property type="project" value="UniProtKB-UniRule"/>
</dbReference>
<dbReference type="Gene3D" id="3.50.30.20">
    <property type="entry name" value="Carbamoyl-phosphate synthase small subunit, N-terminal domain"/>
    <property type="match status" value="1"/>
</dbReference>
<accession>A0A830GVM1</accession>
<dbReference type="UniPathway" id="UPA00070">
    <property type="reaction ID" value="UER00115"/>
</dbReference>
<feature type="binding site" evidence="8">
    <location>
        <position position="279"/>
    </location>
    <ligand>
        <name>L-glutamine</name>
        <dbReference type="ChEBI" id="CHEBI:58359"/>
    </ligand>
</feature>
<keyword evidence="8" id="KW-0665">Pyrimidine biosynthesis</keyword>
<dbReference type="PROSITE" id="PS51273">
    <property type="entry name" value="GATASE_TYPE_1"/>
    <property type="match status" value="1"/>
</dbReference>
<dbReference type="HAMAP" id="MF_01209">
    <property type="entry name" value="CPSase_S_chain"/>
    <property type="match status" value="1"/>
</dbReference>
<dbReference type="GO" id="GO:0006541">
    <property type="term" value="P:glutamine metabolic process"/>
    <property type="evidence" value="ECO:0007669"/>
    <property type="project" value="InterPro"/>
</dbReference>
<organism evidence="10 11">
    <name type="scientific">Thermocladium modestius</name>
    <dbReference type="NCBI Taxonomy" id="62609"/>
    <lineage>
        <taxon>Archaea</taxon>
        <taxon>Thermoproteota</taxon>
        <taxon>Thermoprotei</taxon>
        <taxon>Thermoproteales</taxon>
        <taxon>Thermoproteaceae</taxon>
        <taxon>Thermocladium</taxon>
    </lineage>
</organism>
<feature type="active site" evidence="8">
    <location>
        <position position="321"/>
    </location>
</feature>
<keyword evidence="3 8" id="KW-0436">Ligase</keyword>
<dbReference type="NCBIfam" id="NF009475">
    <property type="entry name" value="PRK12838.1"/>
    <property type="match status" value="1"/>
</dbReference>
<dbReference type="Pfam" id="PF00988">
    <property type="entry name" value="CPSase_sm_chain"/>
    <property type="match status" value="1"/>
</dbReference>
<evidence type="ECO:0000256" key="7">
    <source>
        <dbReference type="ARBA" id="ARBA00048816"/>
    </source>
</evidence>
<dbReference type="GO" id="GO:0044205">
    <property type="term" value="P:'de novo' UMP biosynthetic process"/>
    <property type="evidence" value="ECO:0007669"/>
    <property type="project" value="UniProtKB-UniRule"/>
</dbReference>
<evidence type="ECO:0000259" key="9">
    <source>
        <dbReference type="SMART" id="SM01097"/>
    </source>
</evidence>
<keyword evidence="5 8" id="KW-0067">ATP-binding</keyword>
<dbReference type="GO" id="GO:0006207">
    <property type="term" value="P:'de novo' pyrimidine nucleobase biosynthetic process"/>
    <property type="evidence" value="ECO:0007669"/>
    <property type="project" value="InterPro"/>
</dbReference>
<dbReference type="InterPro" id="IPR036480">
    <property type="entry name" value="CarbP_synth_ssu_N_sf"/>
</dbReference>
<evidence type="ECO:0000256" key="5">
    <source>
        <dbReference type="ARBA" id="ARBA00022840"/>
    </source>
</evidence>
<dbReference type="InterPro" id="IPR050472">
    <property type="entry name" value="Anth_synth/Amidotransfase"/>
</dbReference>
<evidence type="ECO:0000256" key="3">
    <source>
        <dbReference type="ARBA" id="ARBA00022598"/>
    </source>
</evidence>
<evidence type="ECO:0000256" key="4">
    <source>
        <dbReference type="ARBA" id="ARBA00022741"/>
    </source>
</evidence>
<feature type="binding site" evidence="8">
    <location>
        <position position="238"/>
    </location>
    <ligand>
        <name>L-glutamine</name>
        <dbReference type="ChEBI" id="CHEBI:58359"/>
    </ligand>
</feature>
<dbReference type="Proteomes" id="UP000610960">
    <property type="component" value="Unassembled WGS sequence"/>
</dbReference>
<dbReference type="PRINTS" id="PR00096">
    <property type="entry name" value="GATASE"/>
</dbReference>
<dbReference type="SUPFAM" id="SSF52317">
    <property type="entry name" value="Class I glutamine amidotransferase-like"/>
    <property type="match status" value="1"/>
</dbReference>
<evidence type="ECO:0000313" key="11">
    <source>
        <dbReference type="Proteomes" id="UP000610960"/>
    </source>
</evidence>
<dbReference type="PRINTS" id="PR00099">
    <property type="entry name" value="CPSGATASE"/>
</dbReference>
<keyword evidence="6 8" id="KW-0315">Glutamine amidotransferase</keyword>
<dbReference type="InterPro" id="IPR006274">
    <property type="entry name" value="CarbamoylP_synth_ssu"/>
</dbReference>
<reference evidence="10" key="2">
    <citation type="submission" date="2020-09" db="EMBL/GenBank/DDBJ databases">
        <authorList>
            <person name="Sun Q."/>
            <person name="Ohkuma M."/>
        </authorList>
    </citation>
    <scope>NUCLEOTIDE SEQUENCE</scope>
    <source>
        <strain evidence="10">JCM 10088</strain>
    </source>
</reference>
<dbReference type="PANTHER" id="PTHR43418:SF7">
    <property type="entry name" value="CARBAMOYL-PHOSPHATE SYNTHASE SMALL CHAIN"/>
    <property type="match status" value="1"/>
</dbReference>
<comment type="pathway">
    <text evidence="8">Pyrimidine metabolism; UMP biosynthesis via de novo pathway; (S)-dihydroorotate from bicarbonate: step 1/3.</text>
</comment>
<evidence type="ECO:0000256" key="2">
    <source>
        <dbReference type="ARBA" id="ARBA00007800"/>
    </source>
</evidence>
<dbReference type="SMART" id="SM01097">
    <property type="entry name" value="CPSase_sm_chain"/>
    <property type="match status" value="1"/>
</dbReference>
<reference evidence="10" key="1">
    <citation type="journal article" date="2014" name="Int. J. Syst. Evol. Microbiol.">
        <title>Complete genome sequence of Corynebacterium casei LMG S-19264T (=DSM 44701T), isolated from a smear-ripened cheese.</title>
        <authorList>
            <consortium name="US DOE Joint Genome Institute (JGI-PGF)"/>
            <person name="Walter F."/>
            <person name="Albersmeier A."/>
            <person name="Kalinowski J."/>
            <person name="Ruckert C."/>
        </authorList>
    </citation>
    <scope>NUCLEOTIDE SEQUENCE</scope>
    <source>
        <strain evidence="10">JCM 10088</strain>
    </source>
</reference>
<feature type="active site" evidence="8">
    <location>
        <position position="323"/>
    </location>
</feature>
<protein>
    <recommendedName>
        <fullName evidence="8">Carbamoyl phosphate synthase small chain</fullName>
        <ecNumber evidence="8">6.3.5.5</ecNumber>
    </recommendedName>
    <alternativeName>
        <fullName evidence="8">Carbamoyl phosphate synthetase glutamine chain</fullName>
    </alternativeName>
</protein>
<feature type="active site" description="Nucleophile" evidence="8">
    <location>
        <position position="237"/>
    </location>
</feature>
<dbReference type="InterPro" id="IPR017926">
    <property type="entry name" value="GATASE"/>
</dbReference>
<comment type="catalytic activity">
    <reaction evidence="7 8">
        <text>hydrogencarbonate + L-glutamine + 2 ATP + H2O = carbamoyl phosphate + L-glutamate + 2 ADP + phosphate + 2 H(+)</text>
        <dbReference type="Rhea" id="RHEA:18633"/>
        <dbReference type="ChEBI" id="CHEBI:15377"/>
        <dbReference type="ChEBI" id="CHEBI:15378"/>
        <dbReference type="ChEBI" id="CHEBI:17544"/>
        <dbReference type="ChEBI" id="CHEBI:29985"/>
        <dbReference type="ChEBI" id="CHEBI:30616"/>
        <dbReference type="ChEBI" id="CHEBI:43474"/>
        <dbReference type="ChEBI" id="CHEBI:58228"/>
        <dbReference type="ChEBI" id="CHEBI:58359"/>
        <dbReference type="ChEBI" id="CHEBI:456216"/>
        <dbReference type="EC" id="6.3.5.5"/>
    </reaction>
</comment>
<sequence length="345" mass="37800">MGCGFGAEGTRIGEVVFTTAMSGYVETLTDPSYKGQILVFSHPLIGNYGVPEPLREDGVLLNMESDHVQVEGVVVAEETIPSKWNSKESLHEWLSDEGVPAISGIDTRMLIKKLRENGSMMGIISSNGDDKPSLDWRYDEVDFTDAVSPHSIIVHGRGENRLAVVDCGVKHGILRELVGRGFTVVRVPCKSPVDEILALEPQGVIFSNGPGNPNLLPGLAKTFRYIAEEKLPILGICLGHQVAALAMGGRVRKMKFGHRAVNKPVVEARTGSCFVTTHNHGYGMYDDDVPPNMKVWFRNPDDGVVEGLIHEELPIFTTQFHPEARAGPRDASWIFDKFAKVVRSG</sequence>
<dbReference type="Gene3D" id="3.40.50.880">
    <property type="match status" value="1"/>
</dbReference>
<feature type="binding site" evidence="8">
    <location>
        <position position="241"/>
    </location>
    <ligand>
        <name>L-glutamine</name>
        <dbReference type="ChEBI" id="CHEBI:58359"/>
    </ligand>
</feature>
<proteinExistence type="inferred from homology"/>
<keyword evidence="11" id="KW-1185">Reference proteome</keyword>
<feature type="binding site" evidence="8">
    <location>
        <position position="282"/>
    </location>
    <ligand>
        <name>L-glutamine</name>
        <dbReference type="ChEBI" id="CHEBI:58359"/>
    </ligand>
</feature>
<comment type="caution">
    <text evidence="10">The sequence shown here is derived from an EMBL/GenBank/DDBJ whole genome shotgun (WGS) entry which is preliminary data.</text>
</comment>
<dbReference type="GO" id="GO:0006526">
    <property type="term" value="P:L-arginine biosynthetic process"/>
    <property type="evidence" value="ECO:0007669"/>
    <property type="project" value="UniProtKB-UniRule"/>
</dbReference>
<dbReference type="NCBIfam" id="TIGR01368">
    <property type="entry name" value="CPSaseIIsmall"/>
    <property type="match status" value="1"/>
</dbReference>
<dbReference type="EMBL" id="BMNL01000002">
    <property type="protein sequence ID" value="GGP20649.1"/>
    <property type="molecule type" value="Genomic_DNA"/>
</dbReference>
<dbReference type="EC" id="6.3.5.5" evidence="8"/>
<comment type="catalytic activity">
    <reaction evidence="8">
        <text>L-glutamine + H2O = L-glutamate + NH4(+)</text>
        <dbReference type="Rhea" id="RHEA:15889"/>
        <dbReference type="ChEBI" id="CHEBI:15377"/>
        <dbReference type="ChEBI" id="CHEBI:28938"/>
        <dbReference type="ChEBI" id="CHEBI:29985"/>
        <dbReference type="ChEBI" id="CHEBI:58359"/>
    </reaction>
</comment>
<evidence type="ECO:0000256" key="8">
    <source>
        <dbReference type="HAMAP-Rule" id="MF_01209"/>
    </source>
</evidence>
<dbReference type="InterPro" id="IPR002474">
    <property type="entry name" value="CarbamoylP_synth_ssu_N"/>
</dbReference>
<dbReference type="AlphaFoldDB" id="A0A830GVM1"/>
<evidence type="ECO:0000256" key="6">
    <source>
        <dbReference type="ARBA" id="ARBA00022962"/>
    </source>
</evidence>
<feature type="binding site" evidence="8">
    <location>
        <position position="211"/>
    </location>
    <ligand>
        <name>L-glutamine</name>
        <dbReference type="ChEBI" id="CHEBI:58359"/>
    </ligand>
</feature>
<dbReference type="SUPFAM" id="SSF52021">
    <property type="entry name" value="Carbamoyl phosphate synthetase, small subunit N-terminal domain"/>
    <property type="match status" value="1"/>
</dbReference>
<feature type="binding site" evidence="8">
    <location>
        <position position="281"/>
    </location>
    <ligand>
        <name>L-glutamine</name>
        <dbReference type="ChEBI" id="CHEBI:58359"/>
    </ligand>
</feature>
<feature type="domain" description="Carbamoyl-phosphate synthase small subunit N-terminal" evidence="9">
    <location>
        <begin position="1"/>
        <end position="125"/>
    </location>
</feature>
<name>A0A830GVM1_9CREN</name>
<dbReference type="InterPro" id="IPR035686">
    <property type="entry name" value="CPSase_GATase1"/>
</dbReference>
<keyword evidence="4 8" id="KW-0547">Nucleotide-binding</keyword>
<evidence type="ECO:0000256" key="1">
    <source>
        <dbReference type="ARBA" id="ARBA00005077"/>
    </source>
</evidence>
<comment type="pathway">
    <text evidence="1 8">Amino-acid biosynthesis; L-arginine biosynthesis; carbamoyl phosphate from bicarbonate: step 1/1.</text>
</comment>
<comment type="function">
    <text evidence="8">Small subunit of the glutamine-dependent carbamoyl phosphate synthetase (CPSase). CPSase catalyzes the formation of carbamoyl phosphate from the ammonia moiety of glutamine, carbonate, and phosphate donated by ATP, constituting the first step of 2 biosynthetic pathways, one leading to arginine and/or urea and the other to pyrimidine nucleotides. The small subunit (glutamine amidotransferase) binds and cleaves glutamine to supply the large subunit with the substrate ammonia.</text>
</comment>
<dbReference type="UniPathway" id="UPA00068">
    <property type="reaction ID" value="UER00171"/>
</dbReference>
<feature type="binding site" evidence="8">
    <location>
        <position position="209"/>
    </location>
    <ligand>
        <name>L-glutamine</name>
        <dbReference type="ChEBI" id="CHEBI:58359"/>
    </ligand>
</feature>
<evidence type="ECO:0000313" key="10">
    <source>
        <dbReference type="EMBL" id="GGP20649.1"/>
    </source>
</evidence>
<dbReference type="Pfam" id="PF00117">
    <property type="entry name" value="GATase"/>
    <property type="match status" value="1"/>
</dbReference>
<comment type="similarity">
    <text evidence="2 8">Belongs to the CarA family.</text>
</comment>
<dbReference type="PANTHER" id="PTHR43418">
    <property type="entry name" value="MULTIFUNCTIONAL TRYPTOPHAN BIOSYNTHESIS PROTEIN-RELATED"/>
    <property type="match status" value="1"/>
</dbReference>
<feature type="region of interest" description="CPSase" evidence="8">
    <location>
        <begin position="1"/>
        <end position="161"/>
    </location>
</feature>
<keyword evidence="8" id="KW-0028">Amino-acid biosynthesis</keyword>
<dbReference type="PRINTS" id="PR00097">
    <property type="entry name" value="ANTSNTHASEII"/>
</dbReference>
<dbReference type="InterPro" id="IPR029062">
    <property type="entry name" value="Class_I_gatase-like"/>
</dbReference>
<dbReference type="CDD" id="cd01744">
    <property type="entry name" value="GATase1_CPSase"/>
    <property type="match status" value="1"/>
</dbReference>
<keyword evidence="8" id="KW-0055">Arginine biosynthesis</keyword>